<dbReference type="EMBL" id="OC003208">
    <property type="protein sequence ID" value="CAD7262971.1"/>
    <property type="molecule type" value="Genomic_DNA"/>
</dbReference>
<gene>
    <name evidence="2" type="ORF">TSIB3V08_LOCUS7065</name>
</gene>
<feature type="region of interest" description="Disordered" evidence="1">
    <location>
        <begin position="312"/>
        <end position="335"/>
    </location>
</feature>
<organism evidence="2">
    <name type="scientific">Timema shepardi</name>
    <name type="common">Walking stick</name>
    <dbReference type="NCBI Taxonomy" id="629360"/>
    <lineage>
        <taxon>Eukaryota</taxon>
        <taxon>Metazoa</taxon>
        <taxon>Ecdysozoa</taxon>
        <taxon>Arthropoda</taxon>
        <taxon>Hexapoda</taxon>
        <taxon>Insecta</taxon>
        <taxon>Pterygota</taxon>
        <taxon>Neoptera</taxon>
        <taxon>Polyneoptera</taxon>
        <taxon>Phasmatodea</taxon>
        <taxon>Timematodea</taxon>
        <taxon>Timematoidea</taxon>
        <taxon>Timematidae</taxon>
        <taxon>Timema</taxon>
    </lineage>
</organism>
<sequence>MDYVTYICERFVLEMHVQPWAYPAFGPALVLSYTLHEDTYTKQLFIWRSIQSVTSRHEGSARTSRYSCLMKNEHWLLQHKTLLNCPEQTARTSPDDPVFSSSLLYDDPQTLDETAQPVGPNSLEELLYFTEYGACLAENDWSMDYWDPYGLDEGLRDIIATCVPVSAHPEVDPEGGVQHCVTGVPTQALVILRSPTADLTPPPGILSPAPTYSGGNSPPDDHGVSADDHVGLLLNSTESTLNPVYVSFRRVDQLDAQAVLDISRLLQSNAEQVLKPDLVQSNNDKSDVEKNNSSGSSSSNIKQQLLPVQHGEDLHVPQPPKNLTVEDEESEDDAASLIQHEDQHGSTNDLRHQVWVIQGMLTEFLTDLSTVFLLFGARSPGTLRTFRQCGACQKLKTDASIVCTDPYDTFTTSEMSLVVIR</sequence>
<feature type="compositionally biased region" description="Acidic residues" evidence="1">
    <location>
        <begin position="325"/>
        <end position="334"/>
    </location>
</feature>
<protein>
    <submittedName>
        <fullName evidence="2">Uncharacterized protein</fullName>
    </submittedName>
</protein>
<feature type="compositionally biased region" description="Basic and acidic residues" evidence="1">
    <location>
        <begin position="219"/>
        <end position="228"/>
    </location>
</feature>
<feature type="region of interest" description="Disordered" evidence="1">
    <location>
        <begin position="276"/>
        <end position="300"/>
    </location>
</feature>
<feature type="region of interest" description="Disordered" evidence="1">
    <location>
        <begin position="199"/>
        <end position="228"/>
    </location>
</feature>
<reference evidence="2" key="1">
    <citation type="submission" date="2020-11" db="EMBL/GenBank/DDBJ databases">
        <authorList>
            <person name="Tran Van P."/>
        </authorList>
    </citation>
    <scope>NUCLEOTIDE SEQUENCE</scope>
</reference>
<proteinExistence type="predicted"/>
<evidence type="ECO:0000256" key="1">
    <source>
        <dbReference type="SAM" id="MobiDB-lite"/>
    </source>
</evidence>
<name>A0A7R9G139_TIMSH</name>
<feature type="compositionally biased region" description="Low complexity" evidence="1">
    <location>
        <begin position="291"/>
        <end position="300"/>
    </location>
</feature>
<dbReference type="AlphaFoldDB" id="A0A7R9G139"/>
<accession>A0A7R9G139</accession>
<evidence type="ECO:0000313" key="2">
    <source>
        <dbReference type="EMBL" id="CAD7262971.1"/>
    </source>
</evidence>